<accession>A0ABP8Y3Q5</accession>
<gene>
    <name evidence="1" type="ORF">GCM10023198_48210</name>
</gene>
<dbReference type="Gene3D" id="3.50.50.60">
    <property type="entry name" value="FAD/NAD(P)-binding domain"/>
    <property type="match status" value="1"/>
</dbReference>
<dbReference type="RefSeq" id="WP_253877704.1">
    <property type="nucleotide sequence ID" value="NZ_BAABHM010000030.1"/>
</dbReference>
<evidence type="ECO:0008006" key="3">
    <source>
        <dbReference type="Google" id="ProtNLM"/>
    </source>
</evidence>
<protein>
    <recommendedName>
        <fullName evidence="3">Pyridine nucleotide-disulfide oxidoreductase</fullName>
    </recommendedName>
</protein>
<sequence length="86" mass="8963">MNKFDVVVVGHGAASQAALRELRANVPHLSSALIADAGGINRTPVTKSVLTGRSERIEAHAASGAKALSRNLGYTTKYGTPVTLCF</sequence>
<dbReference type="InterPro" id="IPR036188">
    <property type="entry name" value="FAD/NAD-bd_sf"/>
</dbReference>
<proteinExistence type="predicted"/>
<dbReference type="SUPFAM" id="SSF51905">
    <property type="entry name" value="FAD/NAD(P)-binding domain"/>
    <property type="match status" value="1"/>
</dbReference>
<comment type="caution">
    <text evidence="1">The sequence shown here is derived from an EMBL/GenBank/DDBJ whole genome shotgun (WGS) entry which is preliminary data.</text>
</comment>
<organism evidence="1 2">
    <name type="scientific">Promicromonospora umidemergens</name>
    <dbReference type="NCBI Taxonomy" id="629679"/>
    <lineage>
        <taxon>Bacteria</taxon>
        <taxon>Bacillati</taxon>
        <taxon>Actinomycetota</taxon>
        <taxon>Actinomycetes</taxon>
        <taxon>Micrococcales</taxon>
        <taxon>Promicromonosporaceae</taxon>
        <taxon>Promicromonospora</taxon>
    </lineage>
</organism>
<evidence type="ECO:0000313" key="1">
    <source>
        <dbReference type="EMBL" id="GAA4718892.1"/>
    </source>
</evidence>
<dbReference type="Proteomes" id="UP001500843">
    <property type="component" value="Unassembled WGS sequence"/>
</dbReference>
<reference evidence="2" key="1">
    <citation type="journal article" date="2019" name="Int. J. Syst. Evol. Microbiol.">
        <title>The Global Catalogue of Microorganisms (GCM) 10K type strain sequencing project: providing services to taxonomists for standard genome sequencing and annotation.</title>
        <authorList>
            <consortium name="The Broad Institute Genomics Platform"/>
            <consortium name="The Broad Institute Genome Sequencing Center for Infectious Disease"/>
            <person name="Wu L."/>
            <person name="Ma J."/>
        </authorList>
    </citation>
    <scope>NUCLEOTIDE SEQUENCE [LARGE SCALE GENOMIC DNA]</scope>
    <source>
        <strain evidence="2">JCM 17975</strain>
    </source>
</reference>
<name>A0ABP8Y3Q5_9MICO</name>
<dbReference type="EMBL" id="BAABHM010000030">
    <property type="protein sequence ID" value="GAA4718892.1"/>
    <property type="molecule type" value="Genomic_DNA"/>
</dbReference>
<keyword evidence="2" id="KW-1185">Reference proteome</keyword>
<evidence type="ECO:0000313" key="2">
    <source>
        <dbReference type="Proteomes" id="UP001500843"/>
    </source>
</evidence>